<sequence>MIYSDSIDNHLDSPLKRTGISKKLLKIFFAQILLISTLTIIGVLAAALITEEFLVNQALEGEADYFWQRFGNDESATAPDTLNLQGYLAEGGNTQHLPSWLIGLPEGMSRVDFNDTRPIVHVSKFSDRTLYLVFNEKQVSRLSFFFGIMPLALVLLVLYGLAYITYTQAKRAFSPIMKLAQRVETLDLNEIGESKPDLSDIKSAADEETFVLVDAIDSFITRMDDFVNRERNFTRYASHELRTPLSVIKGSVANLRQEPLNERADRQATRIYNTVNDMESLLEALLELARESSQEASHEALLLNDLAEMLVEQLNETCPKEGVSLNVVHNSFLSLNGSHKLIRILVDNLLKNALTYTDSGRVDMVIEADGFSVVDTGIGMEPEQLARIFDPFFRIDQRKEKGFGLGLAIVQKISKELRWKISVESTPGGGTRFNVKVRS</sequence>
<comment type="catalytic activity">
    <reaction evidence="1">
        <text>ATP + protein L-histidine = ADP + protein N-phospho-L-histidine.</text>
        <dbReference type="EC" id="2.7.13.3"/>
    </reaction>
</comment>
<dbReference type="InterPro" id="IPR003661">
    <property type="entry name" value="HisK_dim/P_dom"/>
</dbReference>
<accession>A0A2K9LN73</accession>
<gene>
    <name evidence="12" type="ORF">Kalk_15210</name>
</gene>
<dbReference type="InterPro" id="IPR050428">
    <property type="entry name" value="TCS_sensor_his_kinase"/>
</dbReference>
<dbReference type="GO" id="GO:0005886">
    <property type="term" value="C:plasma membrane"/>
    <property type="evidence" value="ECO:0007669"/>
    <property type="project" value="TreeGrafter"/>
</dbReference>
<dbReference type="CDD" id="cd00082">
    <property type="entry name" value="HisKA"/>
    <property type="match status" value="1"/>
</dbReference>
<evidence type="ECO:0000256" key="4">
    <source>
        <dbReference type="ARBA" id="ARBA00022553"/>
    </source>
</evidence>
<keyword evidence="6 10" id="KW-0812">Transmembrane</keyword>
<dbReference type="Gene3D" id="3.30.565.10">
    <property type="entry name" value="Histidine kinase-like ATPase, C-terminal domain"/>
    <property type="match status" value="1"/>
</dbReference>
<dbReference type="InterPro" id="IPR004358">
    <property type="entry name" value="Sig_transdc_His_kin-like_C"/>
</dbReference>
<proteinExistence type="predicted"/>
<dbReference type="GO" id="GO:0000155">
    <property type="term" value="F:phosphorelay sensor kinase activity"/>
    <property type="evidence" value="ECO:0007669"/>
    <property type="project" value="InterPro"/>
</dbReference>
<comment type="subcellular location">
    <subcellularLocation>
        <location evidence="2">Membrane</location>
    </subcellularLocation>
</comment>
<dbReference type="InterPro" id="IPR003594">
    <property type="entry name" value="HATPase_dom"/>
</dbReference>
<dbReference type="PRINTS" id="PR00344">
    <property type="entry name" value="BCTRLSENSOR"/>
</dbReference>
<dbReference type="InterPro" id="IPR005467">
    <property type="entry name" value="His_kinase_dom"/>
</dbReference>
<keyword evidence="7" id="KW-0418">Kinase</keyword>
<dbReference type="PANTHER" id="PTHR45436:SF16">
    <property type="entry name" value="HISTIDINE KINASE"/>
    <property type="match status" value="1"/>
</dbReference>
<dbReference type="Gene3D" id="1.10.287.130">
    <property type="match status" value="1"/>
</dbReference>
<evidence type="ECO:0000256" key="7">
    <source>
        <dbReference type="ARBA" id="ARBA00022777"/>
    </source>
</evidence>
<evidence type="ECO:0000256" key="6">
    <source>
        <dbReference type="ARBA" id="ARBA00022692"/>
    </source>
</evidence>
<dbReference type="InterPro" id="IPR036097">
    <property type="entry name" value="HisK_dim/P_sf"/>
</dbReference>
<evidence type="ECO:0000259" key="11">
    <source>
        <dbReference type="PROSITE" id="PS50109"/>
    </source>
</evidence>
<evidence type="ECO:0000256" key="1">
    <source>
        <dbReference type="ARBA" id="ARBA00000085"/>
    </source>
</evidence>
<dbReference type="OrthoDB" id="9121563at2"/>
<evidence type="ECO:0000256" key="3">
    <source>
        <dbReference type="ARBA" id="ARBA00012438"/>
    </source>
</evidence>
<evidence type="ECO:0000256" key="5">
    <source>
        <dbReference type="ARBA" id="ARBA00022679"/>
    </source>
</evidence>
<dbReference type="Pfam" id="PF02518">
    <property type="entry name" value="HATPase_c"/>
    <property type="match status" value="1"/>
</dbReference>
<evidence type="ECO:0000256" key="9">
    <source>
        <dbReference type="ARBA" id="ARBA00023136"/>
    </source>
</evidence>
<feature type="transmembrane region" description="Helical" evidence="10">
    <location>
        <begin position="24"/>
        <end position="49"/>
    </location>
</feature>
<name>A0A2K9LN73_9GAMM</name>
<dbReference type="Pfam" id="PF00512">
    <property type="entry name" value="HisKA"/>
    <property type="match status" value="1"/>
</dbReference>
<evidence type="ECO:0000256" key="2">
    <source>
        <dbReference type="ARBA" id="ARBA00004370"/>
    </source>
</evidence>
<dbReference type="PANTHER" id="PTHR45436">
    <property type="entry name" value="SENSOR HISTIDINE KINASE YKOH"/>
    <property type="match status" value="1"/>
</dbReference>
<dbReference type="SUPFAM" id="SSF47384">
    <property type="entry name" value="Homodimeric domain of signal transducing histidine kinase"/>
    <property type="match status" value="1"/>
</dbReference>
<dbReference type="EC" id="2.7.13.3" evidence="3"/>
<dbReference type="InterPro" id="IPR036890">
    <property type="entry name" value="HATPase_C_sf"/>
</dbReference>
<keyword evidence="4" id="KW-0597">Phosphoprotein</keyword>
<feature type="domain" description="Histidine kinase" evidence="11">
    <location>
        <begin position="236"/>
        <end position="439"/>
    </location>
</feature>
<organism evidence="12 13">
    <name type="scientific">Ketobacter alkanivorans</name>
    <dbReference type="NCBI Taxonomy" id="1917421"/>
    <lineage>
        <taxon>Bacteria</taxon>
        <taxon>Pseudomonadati</taxon>
        <taxon>Pseudomonadota</taxon>
        <taxon>Gammaproteobacteria</taxon>
        <taxon>Pseudomonadales</taxon>
        <taxon>Ketobacteraceae</taxon>
        <taxon>Ketobacter</taxon>
    </lineage>
</organism>
<evidence type="ECO:0000256" key="8">
    <source>
        <dbReference type="ARBA" id="ARBA00022989"/>
    </source>
</evidence>
<dbReference type="RefSeq" id="WP_101895062.1">
    <property type="nucleotide sequence ID" value="NZ_CP022684.1"/>
</dbReference>
<keyword evidence="8 10" id="KW-1133">Transmembrane helix</keyword>
<dbReference type="SMART" id="SM00387">
    <property type="entry name" value="HATPase_c"/>
    <property type="match status" value="1"/>
</dbReference>
<evidence type="ECO:0000313" key="13">
    <source>
        <dbReference type="Proteomes" id="UP000235116"/>
    </source>
</evidence>
<dbReference type="KEGG" id="kak:Kalk_15210"/>
<evidence type="ECO:0000313" key="12">
    <source>
        <dbReference type="EMBL" id="AUM13687.1"/>
    </source>
</evidence>
<feature type="transmembrane region" description="Helical" evidence="10">
    <location>
        <begin position="142"/>
        <end position="164"/>
    </location>
</feature>
<keyword evidence="13" id="KW-1185">Reference proteome</keyword>
<protein>
    <recommendedName>
        <fullName evidence="3">histidine kinase</fullName>
        <ecNumber evidence="3">2.7.13.3</ecNumber>
    </recommendedName>
</protein>
<dbReference type="PROSITE" id="PS50109">
    <property type="entry name" value="HIS_KIN"/>
    <property type="match status" value="1"/>
</dbReference>
<evidence type="ECO:0000256" key="10">
    <source>
        <dbReference type="SAM" id="Phobius"/>
    </source>
</evidence>
<keyword evidence="9 10" id="KW-0472">Membrane</keyword>
<dbReference type="SMART" id="SM00388">
    <property type="entry name" value="HisKA"/>
    <property type="match status" value="1"/>
</dbReference>
<dbReference type="AlphaFoldDB" id="A0A2K9LN73"/>
<keyword evidence="5" id="KW-0808">Transferase</keyword>
<dbReference type="SUPFAM" id="SSF55874">
    <property type="entry name" value="ATPase domain of HSP90 chaperone/DNA topoisomerase II/histidine kinase"/>
    <property type="match status" value="1"/>
</dbReference>
<reference evidence="13" key="1">
    <citation type="submission" date="2017-08" db="EMBL/GenBank/DDBJ databases">
        <title>Direct submision.</title>
        <authorList>
            <person name="Kim S.-J."/>
            <person name="Rhee S.-K."/>
        </authorList>
    </citation>
    <scope>NUCLEOTIDE SEQUENCE [LARGE SCALE GENOMIC DNA]</scope>
    <source>
        <strain evidence="13">GI5</strain>
    </source>
</reference>
<dbReference type="Proteomes" id="UP000235116">
    <property type="component" value="Chromosome"/>
</dbReference>
<dbReference type="EMBL" id="CP022684">
    <property type="protein sequence ID" value="AUM13687.1"/>
    <property type="molecule type" value="Genomic_DNA"/>
</dbReference>